<keyword evidence="3" id="KW-0238">DNA-binding</keyword>
<evidence type="ECO:0000259" key="6">
    <source>
        <dbReference type="PROSITE" id="PS51071"/>
    </source>
</evidence>
<dbReference type="InterPro" id="IPR001367">
    <property type="entry name" value="Fe_dep_repressor"/>
</dbReference>
<dbReference type="InterPro" id="IPR022689">
    <property type="entry name" value="Iron_dep_repressor"/>
</dbReference>
<dbReference type="Pfam" id="PF01325">
    <property type="entry name" value="Fe_dep_repress"/>
    <property type="match status" value="1"/>
</dbReference>
<evidence type="ECO:0000313" key="7">
    <source>
        <dbReference type="EMBL" id="MBR0597162.1"/>
    </source>
</evidence>
<dbReference type="InterPro" id="IPR050536">
    <property type="entry name" value="DtxR_MntR_Metal-Reg"/>
</dbReference>
<dbReference type="Proteomes" id="UP000675664">
    <property type="component" value="Unassembled WGS sequence"/>
</dbReference>
<dbReference type="CDD" id="cd00851">
    <property type="entry name" value="MTH1175"/>
    <property type="match status" value="1"/>
</dbReference>
<dbReference type="Gene3D" id="1.10.60.10">
    <property type="entry name" value="Iron dependent repressor, metal binding and dimerisation domain"/>
    <property type="match status" value="1"/>
</dbReference>
<evidence type="ECO:0000259" key="5">
    <source>
        <dbReference type="PROSITE" id="PS50944"/>
    </source>
</evidence>
<dbReference type="PROSITE" id="PS51071">
    <property type="entry name" value="HTH_RPIR"/>
    <property type="match status" value="1"/>
</dbReference>
<comment type="caution">
    <text evidence="7">The sequence shown here is derived from an EMBL/GenBank/DDBJ whole genome shotgun (WGS) entry which is preliminary data.</text>
</comment>
<dbReference type="SUPFAM" id="SSF47979">
    <property type="entry name" value="Iron-dependent repressor protein, dimerization domain"/>
    <property type="match status" value="1"/>
</dbReference>
<dbReference type="SMART" id="SM00529">
    <property type="entry name" value="HTH_DTXR"/>
    <property type="match status" value="1"/>
</dbReference>
<dbReference type="PANTHER" id="PTHR33238:SF7">
    <property type="entry name" value="IRON-DEPENDENT TRANSCRIPTIONAL REGULATOR"/>
    <property type="match status" value="1"/>
</dbReference>
<dbReference type="PROSITE" id="PS50944">
    <property type="entry name" value="HTH_DTXR"/>
    <property type="match status" value="1"/>
</dbReference>
<dbReference type="GO" id="GO:0003700">
    <property type="term" value="F:DNA-binding transcription factor activity"/>
    <property type="evidence" value="ECO:0007669"/>
    <property type="project" value="InterPro"/>
</dbReference>
<proteinExistence type="inferred from homology"/>
<dbReference type="RefSeq" id="WP_227017290.1">
    <property type="nucleotide sequence ID" value="NZ_JAGSND010000002.1"/>
</dbReference>
<protein>
    <submittedName>
        <fullName evidence="7">Helix-turn-helix domain-containing protein</fullName>
    </submittedName>
</protein>
<keyword evidence="2" id="KW-0805">Transcription regulation</keyword>
<dbReference type="Gene3D" id="1.10.10.10">
    <property type="entry name" value="Winged helix-like DNA-binding domain superfamily/Winged helix DNA-binding domain"/>
    <property type="match status" value="1"/>
</dbReference>
<dbReference type="InterPro" id="IPR036421">
    <property type="entry name" value="Fe_dep_repressor_sf"/>
</dbReference>
<comment type="similarity">
    <text evidence="1">Belongs to the DtxR/MntR family.</text>
</comment>
<keyword evidence="8" id="KW-1185">Reference proteome</keyword>
<dbReference type="InterPro" id="IPR036390">
    <property type="entry name" value="WH_DNA-bd_sf"/>
</dbReference>
<dbReference type="GO" id="GO:0046914">
    <property type="term" value="F:transition metal ion binding"/>
    <property type="evidence" value="ECO:0007669"/>
    <property type="project" value="InterPro"/>
</dbReference>
<dbReference type="InterPro" id="IPR036105">
    <property type="entry name" value="DiNase_FeMo-co_biosyn_sf"/>
</dbReference>
<dbReference type="Gene3D" id="3.30.420.130">
    <property type="entry name" value="Dinitrogenase iron-molybdenum cofactor biosynthesis domain"/>
    <property type="match status" value="1"/>
</dbReference>
<evidence type="ECO:0000256" key="1">
    <source>
        <dbReference type="ARBA" id="ARBA00007871"/>
    </source>
</evidence>
<dbReference type="Pfam" id="PF02579">
    <property type="entry name" value="Nitro_FeMo-Co"/>
    <property type="match status" value="1"/>
</dbReference>
<dbReference type="AlphaFoldDB" id="A0A8J7VY09"/>
<feature type="domain" description="HTH rpiR-type" evidence="6">
    <location>
        <begin position="1"/>
        <end position="67"/>
    </location>
</feature>
<reference evidence="7" key="1">
    <citation type="submission" date="2021-04" db="EMBL/GenBank/DDBJ databases">
        <title>Sinoanaerobacter chloroacetimidivorans sp. nov., an obligate anaerobic bacterium isolated from anaerobic sludge.</title>
        <authorList>
            <person name="Bao Y."/>
        </authorList>
    </citation>
    <scope>NUCLEOTIDE SEQUENCE</scope>
    <source>
        <strain evidence="7">BAD-6</strain>
    </source>
</reference>
<name>A0A8J7VY09_9FIRM</name>
<dbReference type="SUPFAM" id="SSF53146">
    <property type="entry name" value="Nitrogenase accessory factor-like"/>
    <property type="match status" value="1"/>
</dbReference>
<dbReference type="SUPFAM" id="SSF46785">
    <property type="entry name" value="Winged helix' DNA-binding domain"/>
    <property type="match status" value="1"/>
</dbReference>
<evidence type="ECO:0000256" key="2">
    <source>
        <dbReference type="ARBA" id="ARBA00023015"/>
    </source>
</evidence>
<dbReference type="GO" id="GO:0046983">
    <property type="term" value="F:protein dimerization activity"/>
    <property type="evidence" value="ECO:0007669"/>
    <property type="project" value="InterPro"/>
</dbReference>
<dbReference type="InterPro" id="IPR036388">
    <property type="entry name" value="WH-like_DNA-bd_sf"/>
</dbReference>
<dbReference type="InterPro" id="IPR000281">
    <property type="entry name" value="HTH_RpiR"/>
</dbReference>
<keyword evidence="4" id="KW-0804">Transcription</keyword>
<gene>
    <name evidence="7" type="ORF">KCX82_04700</name>
</gene>
<reference evidence="7" key="2">
    <citation type="submission" date="2021-04" db="EMBL/GenBank/DDBJ databases">
        <authorList>
            <person name="Liu J."/>
        </authorList>
    </citation>
    <scope>NUCLEOTIDE SEQUENCE</scope>
    <source>
        <strain evidence="7">BAD-6</strain>
    </source>
</reference>
<dbReference type="GO" id="GO:0003677">
    <property type="term" value="F:DNA binding"/>
    <property type="evidence" value="ECO:0007669"/>
    <property type="project" value="UniProtKB-KW"/>
</dbReference>
<dbReference type="InterPro" id="IPR022687">
    <property type="entry name" value="HTH_DTXR"/>
</dbReference>
<evidence type="ECO:0000313" key="8">
    <source>
        <dbReference type="Proteomes" id="UP000675664"/>
    </source>
</evidence>
<accession>A0A8J7VY09</accession>
<dbReference type="Pfam" id="PF02742">
    <property type="entry name" value="Fe_dep_repr_C"/>
    <property type="match status" value="1"/>
</dbReference>
<dbReference type="InterPro" id="IPR033913">
    <property type="entry name" value="MTH1175_dom"/>
</dbReference>
<sequence>MKNITQSKEDYLRVLLELSEGGTEIRSIDIAYALGFSRASVSRMVKILGETGYLEKDPYGKITLTEKGYDIAALMKRRRNLIKDFLKDVLGVDPATAAREACKIEHSISEETEKKLKKLVISNKEVKQMKIALPVNEKSFDAVINKCFGRATFFIIYNTHSKEIGYLDHKAVAAQGGGGFRAAQALADNGVKVIITPQCGENAEKLFKNVEVLIYKAILGSIRDNIDAYQKDQLSLL</sequence>
<dbReference type="EMBL" id="JAGSND010000002">
    <property type="protein sequence ID" value="MBR0597162.1"/>
    <property type="molecule type" value="Genomic_DNA"/>
</dbReference>
<evidence type="ECO:0000256" key="3">
    <source>
        <dbReference type="ARBA" id="ARBA00023125"/>
    </source>
</evidence>
<feature type="domain" description="HTH dtxR-type" evidence="5">
    <location>
        <begin position="4"/>
        <end position="65"/>
    </location>
</feature>
<evidence type="ECO:0000256" key="4">
    <source>
        <dbReference type="ARBA" id="ARBA00023163"/>
    </source>
</evidence>
<organism evidence="7 8">
    <name type="scientific">Sinanaerobacter chloroacetimidivorans</name>
    <dbReference type="NCBI Taxonomy" id="2818044"/>
    <lineage>
        <taxon>Bacteria</taxon>
        <taxon>Bacillati</taxon>
        <taxon>Bacillota</taxon>
        <taxon>Clostridia</taxon>
        <taxon>Peptostreptococcales</taxon>
        <taxon>Anaerovoracaceae</taxon>
        <taxon>Sinanaerobacter</taxon>
    </lineage>
</organism>
<dbReference type="PANTHER" id="PTHR33238">
    <property type="entry name" value="IRON (METAL) DEPENDENT REPRESSOR, DTXR FAMILY"/>
    <property type="match status" value="1"/>
</dbReference>
<dbReference type="InterPro" id="IPR003731">
    <property type="entry name" value="Di-Nase_FeMo-co_biosynth"/>
</dbReference>